<dbReference type="AlphaFoldDB" id="A0A1M5HF93"/>
<evidence type="ECO:0000313" key="4">
    <source>
        <dbReference type="Proteomes" id="UP000184516"/>
    </source>
</evidence>
<sequence length="527" mass="58676">MLESIRIYNNNIRQIQKGFILLLNLFAITTVSAQQEAKIFEAYKKDRSLLPDFSYAGYHQGEKNIPNITDYKYFDVTDFGAKPNDGKSDKIAIQLAIDAANKNGSGIVFFPKGRFLVNEDGDLTNSIISKKSNIIFRGSGSGPGGTELYMKNNLPPANPTQMWTVPPLFIFTSSGSDKKIGQVTAAASVGDLTIQVNTTEGLAAGDWIMLKLLDNDKDLIASELKYNKVEPEWTNLVEKGISVKVFYQIKNIKKGKLTLYAPISYPIDPKYNWEVYKYANSEEIGIEDIAFVGNWTEKFVHHRSWKDDSGYTILNIRKTTNSWMKNCRFTNCSVAATIGQSANITVVNCKIDGNAGHQAINSNGSTNVLIANCVDEASQWHSFGSSNGSMNTVIWKCTYPATTCFESHSSQPRNTLLDDVEGGLLNGRAGGAMENMPNHMQGLVLWNYKQTNEPVKDFEFWPPSAVFEWWKIPNPIIVGFTSKGTTFKMEQLGQSESIGTAVEPASLYLAQLKLRLGKLPKWIKEKN</sequence>
<accession>A0A1M5HF93</accession>
<dbReference type="Pfam" id="PF12708">
    <property type="entry name" value="Pect-lyase_RHGA_epim"/>
    <property type="match status" value="1"/>
</dbReference>
<evidence type="ECO:0000259" key="2">
    <source>
        <dbReference type="Pfam" id="PF16315"/>
    </source>
</evidence>
<gene>
    <name evidence="3" type="ORF">SAMN05443549_102211</name>
</gene>
<dbReference type="InterPro" id="IPR011050">
    <property type="entry name" value="Pectin_lyase_fold/virulence"/>
</dbReference>
<dbReference type="SUPFAM" id="SSF51126">
    <property type="entry name" value="Pectin lyase-like"/>
    <property type="match status" value="1"/>
</dbReference>
<feature type="domain" description="Rhamnogalacturonase A/B/Epimerase-like pectate lyase" evidence="1">
    <location>
        <begin position="74"/>
        <end position="141"/>
    </location>
</feature>
<evidence type="ECO:0000313" key="3">
    <source>
        <dbReference type="EMBL" id="SHG14601.1"/>
    </source>
</evidence>
<dbReference type="Gene3D" id="2.160.20.10">
    <property type="entry name" value="Single-stranded right-handed beta-helix, Pectin lyase-like"/>
    <property type="match status" value="2"/>
</dbReference>
<organism evidence="3 4">
    <name type="scientific">Flavobacterium fluvii</name>
    <dbReference type="NCBI Taxonomy" id="468056"/>
    <lineage>
        <taxon>Bacteria</taxon>
        <taxon>Pseudomonadati</taxon>
        <taxon>Bacteroidota</taxon>
        <taxon>Flavobacteriia</taxon>
        <taxon>Flavobacteriales</taxon>
        <taxon>Flavobacteriaceae</taxon>
        <taxon>Flavobacterium</taxon>
    </lineage>
</organism>
<dbReference type="EMBL" id="FQWB01000002">
    <property type="protein sequence ID" value="SHG14601.1"/>
    <property type="molecule type" value="Genomic_DNA"/>
</dbReference>
<dbReference type="Proteomes" id="UP000184516">
    <property type="component" value="Unassembled WGS sequence"/>
</dbReference>
<dbReference type="Pfam" id="PF16315">
    <property type="entry name" value="DUF4955"/>
    <property type="match status" value="1"/>
</dbReference>
<reference evidence="4" key="1">
    <citation type="submission" date="2016-11" db="EMBL/GenBank/DDBJ databases">
        <authorList>
            <person name="Varghese N."/>
            <person name="Submissions S."/>
        </authorList>
    </citation>
    <scope>NUCLEOTIDE SEQUENCE [LARGE SCALE GENOMIC DNA]</scope>
    <source>
        <strain evidence="4">DSM 19978</strain>
    </source>
</reference>
<keyword evidence="4" id="KW-1185">Reference proteome</keyword>
<dbReference type="InterPro" id="IPR024535">
    <property type="entry name" value="RHGA/B-epi-like_pectate_lyase"/>
</dbReference>
<evidence type="ECO:0000259" key="1">
    <source>
        <dbReference type="Pfam" id="PF12708"/>
    </source>
</evidence>
<dbReference type="RefSeq" id="WP_073369158.1">
    <property type="nucleotide sequence ID" value="NZ_FQWB01000002.1"/>
</dbReference>
<dbReference type="STRING" id="468056.SAMN05443549_102211"/>
<feature type="domain" description="DUF4955" evidence="2">
    <location>
        <begin position="379"/>
        <end position="525"/>
    </location>
</feature>
<dbReference type="OrthoDB" id="188639at2"/>
<name>A0A1M5HF93_9FLAO</name>
<proteinExistence type="predicted"/>
<protein>
    <submittedName>
        <fullName evidence="3">Right handed beta helix region</fullName>
    </submittedName>
</protein>
<dbReference type="InterPro" id="IPR012334">
    <property type="entry name" value="Pectin_lyas_fold"/>
</dbReference>
<dbReference type="InterPro" id="IPR032532">
    <property type="entry name" value="DUF4955"/>
</dbReference>